<keyword evidence="1" id="KW-0175">Coiled coil</keyword>
<dbReference type="InterPro" id="IPR018309">
    <property type="entry name" value="Tscrpt_reg_PadR_C"/>
</dbReference>
<feature type="domain" description="Transcription regulator PadR C-terminal" evidence="3">
    <location>
        <begin position="95"/>
        <end position="174"/>
    </location>
</feature>
<dbReference type="Proteomes" id="UP000199006">
    <property type="component" value="Unassembled WGS sequence"/>
</dbReference>
<feature type="coiled-coil region" evidence="1">
    <location>
        <begin position="114"/>
        <end position="141"/>
    </location>
</feature>
<dbReference type="EMBL" id="FOTI01000029">
    <property type="protein sequence ID" value="SFL75572.1"/>
    <property type="molecule type" value="Genomic_DNA"/>
</dbReference>
<dbReference type="Pfam" id="PF03551">
    <property type="entry name" value="PadR"/>
    <property type="match status" value="1"/>
</dbReference>
<dbReference type="InterPro" id="IPR036388">
    <property type="entry name" value="WH-like_DNA-bd_sf"/>
</dbReference>
<evidence type="ECO:0000313" key="4">
    <source>
        <dbReference type="EMBL" id="SFL75572.1"/>
    </source>
</evidence>
<keyword evidence="5" id="KW-1185">Reference proteome</keyword>
<dbReference type="OrthoDB" id="8595425at2"/>
<dbReference type="PANTHER" id="PTHR43252">
    <property type="entry name" value="TRANSCRIPTIONAL REGULATOR YQJI"/>
    <property type="match status" value="1"/>
</dbReference>
<proteinExistence type="predicted"/>
<protein>
    <submittedName>
        <fullName evidence="4">DNA-binding transcriptional regulator, PadR family</fullName>
    </submittedName>
</protein>
<dbReference type="Pfam" id="PF10400">
    <property type="entry name" value="Vir_act_alpha_C"/>
    <property type="match status" value="1"/>
</dbReference>
<gene>
    <name evidence="4" type="ORF">SAMN02983006_01955</name>
</gene>
<feature type="domain" description="Transcription regulator PadR N-terminal" evidence="2">
    <location>
        <begin position="8"/>
        <end position="80"/>
    </location>
</feature>
<dbReference type="STRING" id="29563.SAMN02983006_01955"/>
<dbReference type="PANTHER" id="PTHR43252:SF6">
    <property type="entry name" value="NEGATIVE TRANSCRIPTION REGULATOR PADR"/>
    <property type="match status" value="1"/>
</dbReference>
<dbReference type="Gene3D" id="6.10.140.190">
    <property type="match status" value="1"/>
</dbReference>
<evidence type="ECO:0000256" key="1">
    <source>
        <dbReference type="SAM" id="Coils"/>
    </source>
</evidence>
<evidence type="ECO:0000259" key="3">
    <source>
        <dbReference type="Pfam" id="PF10400"/>
    </source>
</evidence>
<sequence length="180" mass="21457">MRTLKYAILGLLKRKPRTGYDIAKEFKAELGNFWRARHSQIYPELKRLLEEGLIEYEIEIAGETMEKKVYNLKPAGEKDLIDWLNTDEEMVPTAKDKFRLRMYFASNIKRERLIELLNSQLKQRQDKLAMLEAKMDEQDRDPEFGSKEFGDFLVLESAILREQAYVEWLERSIRRCYIAK</sequence>
<evidence type="ECO:0000259" key="2">
    <source>
        <dbReference type="Pfam" id="PF03551"/>
    </source>
</evidence>
<keyword evidence="4" id="KW-0238">DNA-binding</keyword>
<name>A0A1I4K9S2_9FIRM</name>
<dbReference type="InterPro" id="IPR005149">
    <property type="entry name" value="Tscrpt_reg_PadR_N"/>
</dbReference>
<dbReference type="Gene3D" id="1.10.10.10">
    <property type="entry name" value="Winged helix-like DNA-binding domain superfamily/Winged helix DNA-binding domain"/>
    <property type="match status" value="1"/>
</dbReference>
<dbReference type="InterPro" id="IPR036390">
    <property type="entry name" value="WH_DNA-bd_sf"/>
</dbReference>
<dbReference type="RefSeq" id="WP_089862029.1">
    <property type="nucleotide sequence ID" value="NZ_FOTI01000029.1"/>
</dbReference>
<accession>A0A1I4K9S2</accession>
<dbReference type="AlphaFoldDB" id="A0A1I4K9S2"/>
<evidence type="ECO:0000313" key="5">
    <source>
        <dbReference type="Proteomes" id="UP000199006"/>
    </source>
</evidence>
<dbReference type="SUPFAM" id="SSF46785">
    <property type="entry name" value="Winged helix' DNA-binding domain"/>
    <property type="match status" value="1"/>
</dbReference>
<dbReference type="GO" id="GO:0003677">
    <property type="term" value="F:DNA binding"/>
    <property type="evidence" value="ECO:0007669"/>
    <property type="project" value="UniProtKB-KW"/>
</dbReference>
<reference evidence="4 5" key="1">
    <citation type="submission" date="2016-10" db="EMBL/GenBank/DDBJ databases">
        <authorList>
            <person name="de Groot N.N."/>
        </authorList>
    </citation>
    <scope>NUCLEOTIDE SEQUENCE [LARGE SCALE GENOMIC DNA]</scope>
    <source>
        <strain evidence="4 5">ATCC 51327</strain>
    </source>
</reference>
<organism evidence="4 5">
    <name type="scientific">Halanaerobium salsuginis</name>
    <dbReference type="NCBI Taxonomy" id="29563"/>
    <lineage>
        <taxon>Bacteria</taxon>
        <taxon>Bacillati</taxon>
        <taxon>Bacillota</taxon>
        <taxon>Clostridia</taxon>
        <taxon>Halanaerobiales</taxon>
        <taxon>Halanaerobiaceae</taxon>
        <taxon>Halanaerobium</taxon>
    </lineage>
</organism>